<dbReference type="InterPro" id="IPR051914">
    <property type="entry name" value="FAD-linked_OxidoTrans_Type4"/>
</dbReference>
<evidence type="ECO:0000256" key="4">
    <source>
        <dbReference type="ARBA" id="ARBA00023002"/>
    </source>
</evidence>
<dbReference type="SUPFAM" id="SSF55103">
    <property type="entry name" value="FAD-linked oxidases, C-terminal domain"/>
    <property type="match status" value="1"/>
</dbReference>
<evidence type="ECO:0000259" key="5">
    <source>
        <dbReference type="PROSITE" id="PS51387"/>
    </source>
</evidence>
<organism evidence="6 7">
    <name type="scientific">Chitinophaga nivalis</name>
    <dbReference type="NCBI Taxonomy" id="2991709"/>
    <lineage>
        <taxon>Bacteria</taxon>
        <taxon>Pseudomonadati</taxon>
        <taxon>Bacteroidota</taxon>
        <taxon>Chitinophagia</taxon>
        <taxon>Chitinophagales</taxon>
        <taxon>Chitinophagaceae</taxon>
        <taxon>Chitinophaga</taxon>
    </lineage>
</organism>
<name>A0ABT3IJ56_9BACT</name>
<sequence>MITTTNNAVNLPEIVVATLRTICGDRYVITDTDILYGYGKDETLDLHFPFDILVKPGTAEEIAGILQLCNEHRIPVTPRGGGSGVTGGALPVERGIVLSLERLNKIVGINTVDHCVTVESGVVTADLCAAVQEAGLCFPVPPSSAAYSFVGGNVAENAGSISSCKYGTTRQYVLNLQVVLPTGEIIWTGANVMKNSTGFNLTQLFTGSEGVLGIITQVVYRLIPAPKHQLSLLAGFEKLEDACAAIVAIKQSGILPAAVELICRNAMEVAAAFLAEPLPLVTDQINAHVLLNLEERSENRLMEAMEEAGAILEKYTGENILTATTTKEKEQLWKLRFNIGAALTSGAKKYRDIDIAVPLSVLYPYIRQVEAICAAHGVTVACFGHALDGNLHTMLQFNAQADAAEEKRVAQVVAEIYDFALANGGVISGEHGIGLLQRPFMSKQFPAAQLALMKDIKTLFDPNGILNPGKVVL</sequence>
<dbReference type="Pfam" id="PF01565">
    <property type="entry name" value="FAD_binding_4"/>
    <property type="match status" value="1"/>
</dbReference>
<dbReference type="InterPro" id="IPR004113">
    <property type="entry name" value="FAD-bd_oxidored_4_C"/>
</dbReference>
<accession>A0ABT3IJ56</accession>
<dbReference type="EMBL" id="JAPDNS010000001">
    <property type="protein sequence ID" value="MCW3483974.1"/>
    <property type="molecule type" value="Genomic_DNA"/>
</dbReference>
<dbReference type="PANTHER" id="PTHR42934:SF2">
    <property type="entry name" value="GLYCOLATE OXIDASE SUBUNIT GLCD"/>
    <property type="match status" value="1"/>
</dbReference>
<dbReference type="InterPro" id="IPR036318">
    <property type="entry name" value="FAD-bd_PCMH-like_sf"/>
</dbReference>
<evidence type="ECO:0000256" key="3">
    <source>
        <dbReference type="ARBA" id="ARBA00022827"/>
    </source>
</evidence>
<dbReference type="Gene3D" id="3.30.70.2190">
    <property type="match status" value="1"/>
</dbReference>
<dbReference type="PROSITE" id="PS51387">
    <property type="entry name" value="FAD_PCMH"/>
    <property type="match status" value="1"/>
</dbReference>
<protein>
    <submittedName>
        <fullName evidence="6">FAD-binding oxidoreductase</fullName>
    </submittedName>
</protein>
<reference evidence="6 7" key="1">
    <citation type="submission" date="2022-10" db="EMBL/GenBank/DDBJ databases">
        <title>Chitinophaga nivalis PC15 sp. nov., isolated from Pyeongchang county, South Korea.</title>
        <authorList>
            <person name="Trinh H.N."/>
        </authorList>
    </citation>
    <scope>NUCLEOTIDE SEQUENCE [LARGE SCALE GENOMIC DNA]</scope>
    <source>
        <strain evidence="6 7">PC14</strain>
    </source>
</reference>
<dbReference type="Proteomes" id="UP001207742">
    <property type="component" value="Unassembled WGS sequence"/>
</dbReference>
<dbReference type="InterPro" id="IPR016166">
    <property type="entry name" value="FAD-bd_PCMH"/>
</dbReference>
<evidence type="ECO:0000256" key="1">
    <source>
        <dbReference type="ARBA" id="ARBA00001974"/>
    </source>
</evidence>
<keyword evidence="7" id="KW-1185">Reference proteome</keyword>
<dbReference type="SUPFAM" id="SSF56176">
    <property type="entry name" value="FAD-binding/transporter-associated domain-like"/>
    <property type="match status" value="1"/>
</dbReference>
<dbReference type="Gene3D" id="1.10.45.10">
    <property type="entry name" value="Vanillyl-alcohol Oxidase, Chain A, domain 4"/>
    <property type="match status" value="1"/>
</dbReference>
<dbReference type="Gene3D" id="3.30.465.10">
    <property type="match status" value="1"/>
</dbReference>
<dbReference type="InterPro" id="IPR016171">
    <property type="entry name" value="Vanillyl_alc_oxidase_C-sub2"/>
</dbReference>
<evidence type="ECO:0000256" key="2">
    <source>
        <dbReference type="ARBA" id="ARBA00022630"/>
    </source>
</evidence>
<dbReference type="RefSeq" id="WP_264729493.1">
    <property type="nucleotide sequence ID" value="NZ_JAPDNR010000001.1"/>
</dbReference>
<dbReference type="InterPro" id="IPR016169">
    <property type="entry name" value="FAD-bd_PCMH_sub2"/>
</dbReference>
<dbReference type="Pfam" id="PF02913">
    <property type="entry name" value="FAD-oxidase_C"/>
    <property type="match status" value="1"/>
</dbReference>
<keyword evidence="4" id="KW-0560">Oxidoreductase</keyword>
<keyword evidence="2" id="KW-0285">Flavoprotein</keyword>
<dbReference type="InterPro" id="IPR006094">
    <property type="entry name" value="Oxid_FAD_bind_N"/>
</dbReference>
<evidence type="ECO:0000313" key="6">
    <source>
        <dbReference type="EMBL" id="MCW3483974.1"/>
    </source>
</evidence>
<keyword evidence="3" id="KW-0274">FAD</keyword>
<dbReference type="Gene3D" id="3.30.70.2740">
    <property type="match status" value="1"/>
</dbReference>
<dbReference type="Gene3D" id="3.30.43.10">
    <property type="entry name" value="Uridine Diphospho-n-acetylenolpyruvylglucosamine Reductase, domain 2"/>
    <property type="match status" value="1"/>
</dbReference>
<dbReference type="InterPro" id="IPR016167">
    <property type="entry name" value="FAD-bd_PCMH_sub1"/>
</dbReference>
<dbReference type="InterPro" id="IPR016164">
    <property type="entry name" value="FAD-linked_Oxase-like_C"/>
</dbReference>
<comment type="caution">
    <text evidence="6">The sequence shown here is derived from an EMBL/GenBank/DDBJ whole genome shotgun (WGS) entry which is preliminary data.</text>
</comment>
<gene>
    <name evidence="6" type="ORF">OL497_08725</name>
</gene>
<comment type="cofactor">
    <cofactor evidence="1">
        <name>FAD</name>
        <dbReference type="ChEBI" id="CHEBI:57692"/>
    </cofactor>
</comment>
<proteinExistence type="predicted"/>
<feature type="domain" description="FAD-binding PCMH-type" evidence="5">
    <location>
        <begin position="45"/>
        <end position="225"/>
    </location>
</feature>
<evidence type="ECO:0000313" key="7">
    <source>
        <dbReference type="Proteomes" id="UP001207742"/>
    </source>
</evidence>
<dbReference type="PANTHER" id="PTHR42934">
    <property type="entry name" value="GLYCOLATE OXIDASE SUBUNIT GLCD"/>
    <property type="match status" value="1"/>
</dbReference>